<gene>
    <name evidence="2" type="ORF">OWR29_25435</name>
</gene>
<reference evidence="2" key="1">
    <citation type="submission" date="2022-11" db="EMBL/GenBank/DDBJ databases">
        <authorList>
            <person name="Somphong A."/>
            <person name="Phongsopitanun W."/>
        </authorList>
    </citation>
    <scope>NUCLEOTIDE SEQUENCE</scope>
    <source>
        <strain evidence="2">Pm04-4</strain>
    </source>
</reference>
<comment type="caution">
    <text evidence="2">The sequence shown here is derived from an EMBL/GenBank/DDBJ whole genome shotgun (WGS) entry which is preliminary data.</text>
</comment>
<proteinExistence type="predicted"/>
<evidence type="ECO:0000313" key="3">
    <source>
        <dbReference type="Proteomes" id="UP001151002"/>
    </source>
</evidence>
<dbReference type="EMBL" id="JAPNTZ010000009">
    <property type="protein sequence ID" value="MCY1141355.1"/>
    <property type="molecule type" value="Genomic_DNA"/>
</dbReference>
<keyword evidence="3" id="KW-1185">Reference proteome</keyword>
<dbReference type="Proteomes" id="UP001151002">
    <property type="component" value="Unassembled WGS sequence"/>
</dbReference>
<sequence length="98" mass="10310">MTRPKLPRELIPTGHSVALIGMTLGPGSIAHRASSKTVPDLSRPRHSKKGPQPTKQVPIAKCAEGQGDDADDAYLVSAHWADHKGAVACTETACFPTA</sequence>
<evidence type="ECO:0000313" key="2">
    <source>
        <dbReference type="EMBL" id="MCY1141355.1"/>
    </source>
</evidence>
<accession>A0ABT4B681</accession>
<organism evidence="2 3">
    <name type="scientific">Paractinoplanes pyxinae</name>
    <dbReference type="NCBI Taxonomy" id="2997416"/>
    <lineage>
        <taxon>Bacteria</taxon>
        <taxon>Bacillati</taxon>
        <taxon>Actinomycetota</taxon>
        <taxon>Actinomycetes</taxon>
        <taxon>Micromonosporales</taxon>
        <taxon>Micromonosporaceae</taxon>
        <taxon>Paractinoplanes</taxon>
    </lineage>
</organism>
<evidence type="ECO:0000256" key="1">
    <source>
        <dbReference type="SAM" id="MobiDB-lite"/>
    </source>
</evidence>
<name>A0ABT4B681_9ACTN</name>
<protein>
    <submittedName>
        <fullName evidence="2">Uncharacterized protein</fullName>
    </submittedName>
</protein>
<feature type="region of interest" description="Disordered" evidence="1">
    <location>
        <begin position="28"/>
        <end position="56"/>
    </location>
</feature>
<dbReference type="RefSeq" id="WP_267565742.1">
    <property type="nucleotide sequence ID" value="NZ_JAPNTZ010000009.1"/>
</dbReference>